<dbReference type="EMBL" id="BSOJ01000006">
    <property type="protein sequence ID" value="GLR25247.1"/>
    <property type="molecule type" value="Genomic_DNA"/>
</dbReference>
<proteinExistence type="predicted"/>
<dbReference type="Pfam" id="PF11174">
    <property type="entry name" value="DUF2970"/>
    <property type="match status" value="1"/>
</dbReference>
<keyword evidence="1" id="KW-0472">Membrane</keyword>
<keyword evidence="3" id="KW-1185">Reference proteome</keyword>
<feature type="transmembrane region" description="Helical" evidence="1">
    <location>
        <begin position="50"/>
        <end position="73"/>
    </location>
</feature>
<reference evidence="3" key="1">
    <citation type="journal article" date="2019" name="Int. J. Syst. Evol. Microbiol.">
        <title>The Global Catalogue of Microorganisms (GCM) 10K type strain sequencing project: providing services to taxonomists for standard genome sequencing and annotation.</title>
        <authorList>
            <consortium name="The Broad Institute Genomics Platform"/>
            <consortium name="The Broad Institute Genome Sequencing Center for Infectious Disease"/>
            <person name="Wu L."/>
            <person name="Ma J."/>
        </authorList>
    </citation>
    <scope>NUCLEOTIDE SEQUENCE [LARGE SCALE GENOMIC DNA]</scope>
    <source>
        <strain evidence="3">NBRC 105857</strain>
    </source>
</reference>
<accession>A0ABQ5YS27</accession>
<evidence type="ECO:0008006" key="4">
    <source>
        <dbReference type="Google" id="ProtNLM"/>
    </source>
</evidence>
<comment type="caution">
    <text evidence="2">The sequence shown here is derived from an EMBL/GenBank/DDBJ whole genome shotgun (WGS) entry which is preliminary data.</text>
</comment>
<evidence type="ECO:0000256" key="1">
    <source>
        <dbReference type="SAM" id="Phobius"/>
    </source>
</evidence>
<dbReference type="RefSeq" id="WP_284279584.1">
    <property type="nucleotide sequence ID" value="NZ_BSOJ01000006.1"/>
</dbReference>
<protein>
    <recommendedName>
        <fullName evidence="4">DUF2970 domain-containing protein</fullName>
    </recommendedName>
</protein>
<sequence>MTDDLKKAIRRKADRSTFLQTVSAVLWSFFGVRKGASHTKDMEKLNPVHVIVVGLLAAALFVVTLVLVVHWVVK</sequence>
<keyword evidence="1" id="KW-1133">Transmembrane helix</keyword>
<dbReference type="Proteomes" id="UP001156664">
    <property type="component" value="Unassembled WGS sequence"/>
</dbReference>
<dbReference type="InterPro" id="IPR021344">
    <property type="entry name" value="DUF2970"/>
</dbReference>
<evidence type="ECO:0000313" key="2">
    <source>
        <dbReference type="EMBL" id="GLR25247.1"/>
    </source>
</evidence>
<evidence type="ECO:0000313" key="3">
    <source>
        <dbReference type="Proteomes" id="UP001156664"/>
    </source>
</evidence>
<name>A0ABQ5YS27_9BURK</name>
<gene>
    <name evidence="2" type="ORF">GCM10007875_03350</name>
</gene>
<organism evidence="2 3">
    <name type="scientific">Limnobacter litoralis</name>
    <dbReference type="NCBI Taxonomy" id="481366"/>
    <lineage>
        <taxon>Bacteria</taxon>
        <taxon>Pseudomonadati</taxon>
        <taxon>Pseudomonadota</taxon>
        <taxon>Betaproteobacteria</taxon>
        <taxon>Burkholderiales</taxon>
        <taxon>Burkholderiaceae</taxon>
        <taxon>Limnobacter</taxon>
    </lineage>
</organism>
<keyword evidence="1" id="KW-0812">Transmembrane</keyword>